<reference evidence="3" key="2">
    <citation type="submission" date="2020-09" db="EMBL/GenBank/DDBJ databases">
        <authorList>
            <person name="Sun Q."/>
            <person name="Zhou Y."/>
        </authorList>
    </citation>
    <scope>NUCLEOTIDE SEQUENCE</scope>
    <source>
        <strain evidence="3">CGMCC 1.12187</strain>
    </source>
</reference>
<evidence type="ECO:0000313" key="3">
    <source>
        <dbReference type="EMBL" id="GGG71237.1"/>
    </source>
</evidence>
<keyword evidence="1" id="KW-1133">Transmembrane helix</keyword>
<dbReference type="RefSeq" id="WP_188540343.1">
    <property type="nucleotide sequence ID" value="NZ_BMEQ01000044.1"/>
</dbReference>
<evidence type="ECO:0000256" key="1">
    <source>
        <dbReference type="SAM" id="Phobius"/>
    </source>
</evidence>
<proteinExistence type="predicted"/>
<evidence type="ECO:0000313" key="4">
    <source>
        <dbReference type="Proteomes" id="UP000638848"/>
    </source>
</evidence>
<dbReference type="Pfam" id="PF13400">
    <property type="entry name" value="Tad"/>
    <property type="match status" value="1"/>
</dbReference>
<name>A0A917M0I7_9MICC</name>
<sequence length="345" mass="36462">MRRLTHRLERSLIIHHDKNERGAVTVIVALCLVVMLGFVALALDFGLMYSERAELQSSADAAALAVAQKCVAQEDGLDCSRDNTTDKTLALAEARKYATGTVRDGMVDVDQPSIVGNTVRVTTHALDSDGEGPLALNFGVGSGVEEIEVGATAMAEWYRPNKGPAVLPIVISPCDFHLNAGPQLLQLHSVTGTKKSPPSVGCPLKSSSGANIPGGFGFIDVPSTTCTATVQVGQTAYSDPGNDLPSQCVSVLNKHVGQTVLLPLYKDLGSTGNTGWYKIEGWVAFKLLGWRFPGITPYDNTRYSGATCSNPCTGIIGEFVRFASLDEAFTSGGPNYGAAVVGIKE</sequence>
<dbReference type="AlphaFoldDB" id="A0A917M0I7"/>
<gene>
    <name evidence="3" type="ORF">GCM10011374_39890</name>
</gene>
<dbReference type="InterPro" id="IPR028087">
    <property type="entry name" value="Tad_N"/>
</dbReference>
<comment type="caution">
    <text evidence="3">The sequence shown here is derived from an EMBL/GenBank/DDBJ whole genome shotgun (WGS) entry which is preliminary data.</text>
</comment>
<accession>A0A917M0I7</accession>
<keyword evidence="1" id="KW-0472">Membrane</keyword>
<dbReference type="EMBL" id="BMEQ01000044">
    <property type="protein sequence ID" value="GGG71237.1"/>
    <property type="molecule type" value="Genomic_DNA"/>
</dbReference>
<feature type="domain" description="Putative Flp pilus-assembly TadG-like N-terminal" evidence="2">
    <location>
        <begin position="22"/>
        <end position="68"/>
    </location>
</feature>
<protein>
    <recommendedName>
        <fullName evidence="2">Putative Flp pilus-assembly TadG-like N-terminal domain-containing protein</fullName>
    </recommendedName>
</protein>
<feature type="transmembrane region" description="Helical" evidence="1">
    <location>
        <begin position="21"/>
        <end position="43"/>
    </location>
</feature>
<keyword evidence="1" id="KW-0812">Transmembrane</keyword>
<dbReference type="Proteomes" id="UP000638848">
    <property type="component" value="Unassembled WGS sequence"/>
</dbReference>
<reference evidence="3" key="1">
    <citation type="journal article" date="2014" name="Int. J. Syst. Evol. Microbiol.">
        <title>Complete genome sequence of Corynebacterium casei LMG S-19264T (=DSM 44701T), isolated from a smear-ripened cheese.</title>
        <authorList>
            <consortium name="US DOE Joint Genome Institute (JGI-PGF)"/>
            <person name="Walter F."/>
            <person name="Albersmeier A."/>
            <person name="Kalinowski J."/>
            <person name="Ruckert C."/>
        </authorList>
    </citation>
    <scope>NUCLEOTIDE SEQUENCE</scope>
    <source>
        <strain evidence="3">CGMCC 1.12187</strain>
    </source>
</reference>
<evidence type="ECO:0000259" key="2">
    <source>
        <dbReference type="Pfam" id="PF13400"/>
    </source>
</evidence>
<organism evidence="3 4">
    <name type="scientific">Kocuria dechangensis</name>
    <dbReference type="NCBI Taxonomy" id="1176249"/>
    <lineage>
        <taxon>Bacteria</taxon>
        <taxon>Bacillati</taxon>
        <taxon>Actinomycetota</taxon>
        <taxon>Actinomycetes</taxon>
        <taxon>Micrococcales</taxon>
        <taxon>Micrococcaceae</taxon>
        <taxon>Kocuria</taxon>
    </lineage>
</organism>
<keyword evidence="4" id="KW-1185">Reference proteome</keyword>